<keyword evidence="1" id="KW-0732">Signal</keyword>
<dbReference type="EMBL" id="JAGFNY010000001">
    <property type="protein sequence ID" value="MBW7569319.1"/>
    <property type="molecule type" value="Genomic_DNA"/>
</dbReference>
<dbReference type="Proteomes" id="UP000731465">
    <property type="component" value="Unassembled WGS sequence"/>
</dbReference>
<name>A0ABS7DDE2_9GAMM</name>
<proteinExistence type="predicted"/>
<evidence type="ECO:0000313" key="3">
    <source>
        <dbReference type="Proteomes" id="UP000731465"/>
    </source>
</evidence>
<reference evidence="2 3" key="1">
    <citation type="submission" date="2021-03" db="EMBL/GenBank/DDBJ databases">
        <title>Succinivibrio sp. nov. isolated from feces of cow.</title>
        <authorList>
            <person name="Choi J.-Y."/>
        </authorList>
    </citation>
    <scope>NUCLEOTIDE SEQUENCE [LARGE SCALE GENOMIC DNA]</scope>
    <source>
        <strain evidence="2 3">AGMB01872</strain>
    </source>
</reference>
<organism evidence="2 3">
    <name type="scientific">Succinivibrio faecicola</name>
    <dbReference type="NCBI Taxonomy" id="2820300"/>
    <lineage>
        <taxon>Bacteria</taxon>
        <taxon>Pseudomonadati</taxon>
        <taxon>Pseudomonadota</taxon>
        <taxon>Gammaproteobacteria</taxon>
        <taxon>Aeromonadales</taxon>
        <taxon>Succinivibrionaceae</taxon>
        <taxon>Succinivibrio</taxon>
    </lineage>
</organism>
<gene>
    <name evidence="2" type="ORF">J5V48_00215</name>
</gene>
<accession>A0ABS7DDE2</accession>
<evidence type="ECO:0000256" key="1">
    <source>
        <dbReference type="SAM" id="SignalP"/>
    </source>
</evidence>
<evidence type="ECO:0000313" key="2">
    <source>
        <dbReference type="EMBL" id="MBW7569319.1"/>
    </source>
</evidence>
<sequence>MKKLFITLFAVFLSLFSIPSYAIADDYYTLPSWDDVPHEDVMERNTRILKESAKSDWKRIIRSQPEVFDMTIDGKTRECYYEGKNIICE</sequence>
<feature type="chain" id="PRO_5046072396" evidence="1">
    <location>
        <begin position="23"/>
        <end position="89"/>
    </location>
</feature>
<keyword evidence="3" id="KW-1185">Reference proteome</keyword>
<protein>
    <submittedName>
        <fullName evidence="2">Uncharacterized protein</fullName>
    </submittedName>
</protein>
<dbReference type="RefSeq" id="WP_219935730.1">
    <property type="nucleotide sequence ID" value="NZ_JAGFNY010000001.1"/>
</dbReference>
<feature type="signal peptide" evidence="1">
    <location>
        <begin position="1"/>
        <end position="22"/>
    </location>
</feature>
<comment type="caution">
    <text evidence="2">The sequence shown here is derived from an EMBL/GenBank/DDBJ whole genome shotgun (WGS) entry which is preliminary data.</text>
</comment>